<gene>
    <name evidence="1" type="ORF">Ate02nite_09800</name>
</gene>
<protein>
    <submittedName>
        <fullName evidence="1">Uncharacterized protein</fullName>
    </submittedName>
</protein>
<evidence type="ECO:0000313" key="2">
    <source>
        <dbReference type="Proteomes" id="UP000623608"/>
    </source>
</evidence>
<organism evidence="1 2">
    <name type="scientific">Paractinoplanes tereljensis</name>
    <dbReference type="NCBI Taxonomy" id="571912"/>
    <lineage>
        <taxon>Bacteria</taxon>
        <taxon>Bacillati</taxon>
        <taxon>Actinomycetota</taxon>
        <taxon>Actinomycetes</taxon>
        <taxon>Micromonosporales</taxon>
        <taxon>Micromonosporaceae</taxon>
        <taxon>Paractinoplanes</taxon>
    </lineage>
</organism>
<dbReference type="EMBL" id="BOMY01000006">
    <property type="protein sequence ID" value="GIF18250.1"/>
    <property type="molecule type" value="Genomic_DNA"/>
</dbReference>
<dbReference type="Proteomes" id="UP000623608">
    <property type="component" value="Unassembled WGS sequence"/>
</dbReference>
<proteinExistence type="predicted"/>
<keyword evidence="2" id="KW-1185">Reference proteome</keyword>
<dbReference type="AlphaFoldDB" id="A0A919NGN0"/>
<evidence type="ECO:0000313" key="1">
    <source>
        <dbReference type="EMBL" id="GIF18250.1"/>
    </source>
</evidence>
<name>A0A919NGN0_9ACTN</name>
<sequence length="69" mass="7553">MTIVRSVPRPVEIVEQGVSPVIALFSGESAVIYWPSPSQMDIDAGQASVDSDRAERDAVHKIVSNPWLF</sequence>
<comment type="caution">
    <text evidence="1">The sequence shown here is derived from an EMBL/GenBank/DDBJ whole genome shotgun (WGS) entry which is preliminary data.</text>
</comment>
<accession>A0A919NGN0</accession>
<reference evidence="1" key="1">
    <citation type="submission" date="2021-01" db="EMBL/GenBank/DDBJ databases">
        <title>Whole genome shotgun sequence of Actinoplanes tereljensis NBRC 105297.</title>
        <authorList>
            <person name="Komaki H."/>
            <person name="Tamura T."/>
        </authorList>
    </citation>
    <scope>NUCLEOTIDE SEQUENCE</scope>
    <source>
        <strain evidence="1">NBRC 105297</strain>
    </source>
</reference>